<dbReference type="Pfam" id="PF09977">
    <property type="entry name" value="Tad_C"/>
    <property type="match status" value="1"/>
</dbReference>
<reference evidence="3" key="1">
    <citation type="journal article" date="2020" name="mSystems">
        <title>Genome- and Community-Level Interaction Insights into Carbon Utilization and Element Cycling Functions of Hydrothermarchaeota in Hydrothermal Sediment.</title>
        <authorList>
            <person name="Zhou Z."/>
            <person name="Liu Y."/>
            <person name="Xu W."/>
            <person name="Pan J."/>
            <person name="Luo Z.H."/>
            <person name="Li M."/>
        </authorList>
    </citation>
    <scope>NUCLEOTIDE SEQUENCE [LARGE SCALE GENOMIC DNA]</scope>
    <source>
        <strain evidence="3">SpSt-767</strain>
    </source>
</reference>
<dbReference type="InterPro" id="IPR028087">
    <property type="entry name" value="Tad_N"/>
</dbReference>
<feature type="domain" description="DUF2134" evidence="1">
    <location>
        <begin position="76"/>
        <end position="164"/>
    </location>
</feature>
<dbReference type="AlphaFoldDB" id="A0A7V6A478"/>
<name>A0A7V6A478_9BACT</name>
<evidence type="ECO:0000259" key="1">
    <source>
        <dbReference type="Pfam" id="PF09977"/>
    </source>
</evidence>
<evidence type="ECO:0000313" key="3">
    <source>
        <dbReference type="EMBL" id="HHS29703.1"/>
    </source>
</evidence>
<evidence type="ECO:0000259" key="2">
    <source>
        <dbReference type="Pfam" id="PF13400"/>
    </source>
</evidence>
<organism evidence="3">
    <name type="scientific">Desulfobacca acetoxidans</name>
    <dbReference type="NCBI Taxonomy" id="60893"/>
    <lineage>
        <taxon>Bacteria</taxon>
        <taxon>Pseudomonadati</taxon>
        <taxon>Thermodesulfobacteriota</taxon>
        <taxon>Desulfobaccia</taxon>
        <taxon>Desulfobaccales</taxon>
        <taxon>Desulfobaccaceae</taxon>
        <taxon>Desulfobacca</taxon>
    </lineage>
</organism>
<dbReference type="EMBL" id="DTGR01000135">
    <property type="protein sequence ID" value="HHS29703.1"/>
    <property type="molecule type" value="Genomic_DNA"/>
</dbReference>
<proteinExistence type="predicted"/>
<dbReference type="Pfam" id="PF13400">
    <property type="entry name" value="Tad"/>
    <property type="match status" value="1"/>
</dbReference>
<evidence type="ECO:0008006" key="4">
    <source>
        <dbReference type="Google" id="ProtNLM"/>
    </source>
</evidence>
<sequence>MRPPSRYFSTDDSGSVMVLSAVLLVALLGFAALAIDIGHLYVVKNELQNAADAGSLAGANNFAPYLPTNPPTPDWDAASAAANSATKANKTDQTLITDCQVEVGYFNLVSRKLQPATIAPTTVDVPAVRVTVSRVAGQNTGAVLPFVAQILGIDFMNVSAQATAMLSCPSIAPSQSLFPVAINKQVLPYLFNTSDGVPGSGLSAPFKIGSDYHYPDLSAESTGQEIVAGEWTSFFDVKNDTTTIRNLLYNRNPLPIRIAENIQCLTDIWVQPGTKNALYADVADIMNTNGPDFTYFLPVVQWNALETHDWNPVYCYVPIKLLNSIGKDLKYLEAKFVKKARMPSDSAGGPCYGAFGSARMVN</sequence>
<protein>
    <recommendedName>
        <fullName evidence="4">Flp pilus-assembly TadG-like N-terminal domain-containing protein</fullName>
    </recommendedName>
</protein>
<gene>
    <name evidence="3" type="ORF">ENV52_08390</name>
</gene>
<accession>A0A7V6A478</accession>
<feature type="domain" description="Putative Flp pilus-assembly TadG-like N-terminal" evidence="2">
    <location>
        <begin position="14"/>
        <end position="60"/>
    </location>
</feature>
<dbReference type="InterPro" id="IPR018705">
    <property type="entry name" value="DUF2134_membrane"/>
</dbReference>
<comment type="caution">
    <text evidence="3">The sequence shown here is derived from an EMBL/GenBank/DDBJ whole genome shotgun (WGS) entry which is preliminary data.</text>
</comment>